<dbReference type="SMART" id="SM01008">
    <property type="entry name" value="Ald_Xan_dh_C"/>
    <property type="match status" value="1"/>
</dbReference>
<keyword evidence="1" id="KW-0500">Molybdenum</keyword>
<dbReference type="InterPro" id="IPR050028">
    <property type="entry name" value="XdhA_XDHase"/>
</dbReference>
<dbReference type="GO" id="GO:0004854">
    <property type="term" value="F:xanthine dehydrogenase activity"/>
    <property type="evidence" value="ECO:0007669"/>
    <property type="project" value="InterPro"/>
</dbReference>
<dbReference type="AlphaFoldDB" id="A0A6L5X3S3"/>
<feature type="domain" description="Aldehyde oxidase/xanthine dehydrogenase a/b hammerhead" evidence="3">
    <location>
        <begin position="18"/>
        <end position="134"/>
    </location>
</feature>
<dbReference type="PANTHER" id="PTHR11908:SF132">
    <property type="entry name" value="ALDEHYDE OXIDASE 1-RELATED"/>
    <property type="match status" value="1"/>
</dbReference>
<name>A0A6L5X3S3_9FIRM</name>
<evidence type="ECO:0000259" key="3">
    <source>
        <dbReference type="SMART" id="SM01008"/>
    </source>
</evidence>
<dbReference type="GO" id="GO:0005506">
    <property type="term" value="F:iron ion binding"/>
    <property type="evidence" value="ECO:0007669"/>
    <property type="project" value="InterPro"/>
</dbReference>
<dbReference type="Pfam" id="PF20256">
    <property type="entry name" value="MoCoBD_2"/>
    <property type="match status" value="1"/>
</dbReference>
<dbReference type="SUPFAM" id="SSF54665">
    <property type="entry name" value="CO dehydrogenase molybdoprotein N-domain-like"/>
    <property type="match status" value="1"/>
</dbReference>
<sequence length="837" mass="92362">MEVVGKSMKRVDAFGKVTGEAKYTNDLCPKDALIAHVVHSTIANGEVLSIDTSEAEKVPGVVKIVTCFDVPDIQFPTAGHPWSVEAAHQDIADRKLLNTRVRLYGDDIAAIVGVDNVACERAERLLKIEYKEYPSFTTVEDALKPEATPLHPDLRKTNELIHTSFKSSPDYDYEQAKERAVREYGAEHVREYEQTYRTQRVSHCHIEVATSWAYVDVNGKVTVTASTQIPHIMRRVIAQALGWPVGKVRVIKPYLGGGFGNKQDILYEPLNAYLSVVCGGRCVCLETTREECISQTRVRHAVIGKTKALYTTDGRLLARTLDGYANKGAYASHGHAIAASVATVYKDLYNDAYGCRADMTTVFTNSASAGAMRAYGVPQSVFLADCQIDDICHREGFDPLKFRMDNCVGKGFRDPGNGITYYSYSMKECMRRGAEYIHWDEKRKAYANQTGPIRHGVGMSIFMYKVGVYPISLETSSARMILNQDGSIQVELSATEIGQGADTVFTQMASETTGITPDKVYIVSTQDTDLSPFDTGAYASRQSFVTGKAVKKCGLELRNRILDYAAYMLGRPVEELMIHDNNICERIPEEGTTIQTDLSAGNGYGYVPDGSVDENDRYQDWLDADVKHWNIDDLPSGRKSILRDTGKILAKPGKVLLSMKDLAENAFYSLDRSEHITAEVTNHCKENTYASGCTFADITVDMEMGTVKIDHLVNVHDSGTLLNPQLAEAQVHGGMAMGIGYALSEELLYNEKGRPLNNNLLDFKIPTALDVPDLKVIFLQMDDPMGPYGNKALGEPPVISVAPAIRNAILNATGVAMNELPMTQQRLVAAFQQHGLI</sequence>
<organism evidence="4 5">
    <name type="scientific">Porcincola intestinalis</name>
    <dbReference type="NCBI Taxonomy" id="2606632"/>
    <lineage>
        <taxon>Bacteria</taxon>
        <taxon>Bacillati</taxon>
        <taxon>Bacillota</taxon>
        <taxon>Clostridia</taxon>
        <taxon>Lachnospirales</taxon>
        <taxon>Lachnospiraceae</taxon>
        <taxon>Porcincola</taxon>
    </lineage>
</organism>
<dbReference type="Gene3D" id="3.90.1170.50">
    <property type="entry name" value="Aldehyde oxidase/xanthine dehydrogenase, a/b hammerhead"/>
    <property type="match status" value="1"/>
</dbReference>
<dbReference type="Gene3D" id="3.30.365.10">
    <property type="entry name" value="Aldehyde oxidase/xanthine dehydrogenase, molybdopterin binding domain"/>
    <property type="match status" value="4"/>
</dbReference>
<dbReference type="PANTHER" id="PTHR11908">
    <property type="entry name" value="XANTHINE DEHYDROGENASE"/>
    <property type="match status" value="1"/>
</dbReference>
<evidence type="ECO:0000313" key="5">
    <source>
        <dbReference type="Proteomes" id="UP000481852"/>
    </source>
</evidence>
<keyword evidence="2" id="KW-0560">Oxidoreductase</keyword>
<dbReference type="InterPro" id="IPR036856">
    <property type="entry name" value="Ald_Oxase/Xan_DH_a/b_sf"/>
</dbReference>
<gene>
    <name evidence="4" type="ORF">FYJ35_03665</name>
</gene>
<accession>A0A6L5X3S3</accession>
<proteinExistence type="predicted"/>
<reference evidence="4 5" key="1">
    <citation type="submission" date="2019-08" db="EMBL/GenBank/DDBJ databases">
        <title>In-depth cultivation of the pig gut microbiome towards novel bacterial diversity and tailored functional studies.</title>
        <authorList>
            <person name="Wylensek D."/>
            <person name="Hitch T.C.A."/>
            <person name="Clavel T."/>
        </authorList>
    </citation>
    <scope>NUCLEOTIDE SEQUENCE [LARGE SCALE GENOMIC DNA]</scope>
    <source>
        <strain evidence="4 5">Oil+RF-744-WCA-WT-11</strain>
    </source>
</reference>
<dbReference type="Proteomes" id="UP000481852">
    <property type="component" value="Unassembled WGS sequence"/>
</dbReference>
<keyword evidence="5" id="KW-1185">Reference proteome</keyword>
<dbReference type="RefSeq" id="WP_154523299.1">
    <property type="nucleotide sequence ID" value="NZ_VULZ01000002.1"/>
</dbReference>
<dbReference type="Pfam" id="PF01315">
    <property type="entry name" value="Ald_Xan_dh_C"/>
    <property type="match status" value="1"/>
</dbReference>
<dbReference type="InterPro" id="IPR016208">
    <property type="entry name" value="Ald_Oxase/xanthine_DH-like"/>
</dbReference>
<dbReference type="EMBL" id="VULZ01000002">
    <property type="protein sequence ID" value="MSS14147.1"/>
    <property type="molecule type" value="Genomic_DNA"/>
</dbReference>
<dbReference type="InterPro" id="IPR008274">
    <property type="entry name" value="AldOxase/xan_DH_MoCoBD1"/>
</dbReference>
<evidence type="ECO:0000256" key="2">
    <source>
        <dbReference type="ARBA" id="ARBA00023002"/>
    </source>
</evidence>
<dbReference type="InterPro" id="IPR037165">
    <property type="entry name" value="AldOxase/xan_DH_Mopterin-bd_sf"/>
</dbReference>
<dbReference type="Pfam" id="PF02738">
    <property type="entry name" value="MoCoBD_1"/>
    <property type="match status" value="1"/>
</dbReference>
<dbReference type="InterPro" id="IPR046867">
    <property type="entry name" value="AldOxase/xan_DH_MoCoBD2"/>
</dbReference>
<dbReference type="NCBIfam" id="NF043082">
    <property type="entry name" value="XdhA_XDHase"/>
    <property type="match status" value="1"/>
</dbReference>
<protein>
    <submittedName>
        <fullName evidence="4">Molybdopterin-dependent oxidoreductase</fullName>
    </submittedName>
</protein>
<dbReference type="InterPro" id="IPR000674">
    <property type="entry name" value="Ald_Oxase/Xan_DH_a/b"/>
</dbReference>
<evidence type="ECO:0000256" key="1">
    <source>
        <dbReference type="ARBA" id="ARBA00022505"/>
    </source>
</evidence>
<comment type="caution">
    <text evidence="4">The sequence shown here is derived from an EMBL/GenBank/DDBJ whole genome shotgun (WGS) entry which is preliminary data.</text>
</comment>
<evidence type="ECO:0000313" key="4">
    <source>
        <dbReference type="EMBL" id="MSS14147.1"/>
    </source>
</evidence>
<dbReference type="SUPFAM" id="SSF56003">
    <property type="entry name" value="Molybdenum cofactor-binding domain"/>
    <property type="match status" value="1"/>
</dbReference>
<dbReference type="GO" id="GO:0002197">
    <property type="term" value="C:xanthine dehydrogenase complex"/>
    <property type="evidence" value="ECO:0007669"/>
    <property type="project" value="InterPro"/>
</dbReference>